<keyword evidence="4" id="KW-0997">Cell inner membrane</keyword>
<evidence type="ECO:0000256" key="4">
    <source>
        <dbReference type="ARBA" id="ARBA00022519"/>
    </source>
</evidence>
<dbReference type="InterPro" id="IPR007272">
    <property type="entry name" value="Sulf_transp_TsuA/YedE"/>
</dbReference>
<feature type="transmembrane region" description="Helical" evidence="8">
    <location>
        <begin position="54"/>
        <end position="77"/>
    </location>
</feature>
<evidence type="ECO:0000256" key="8">
    <source>
        <dbReference type="SAM" id="Phobius"/>
    </source>
</evidence>
<feature type="transmembrane region" description="Helical" evidence="8">
    <location>
        <begin position="200"/>
        <end position="218"/>
    </location>
</feature>
<evidence type="ECO:0000256" key="7">
    <source>
        <dbReference type="ARBA" id="ARBA00023136"/>
    </source>
</evidence>
<feature type="transmembrane region" description="Helical" evidence="8">
    <location>
        <begin position="294"/>
        <end position="316"/>
    </location>
</feature>
<keyword evidence="2" id="KW-0813">Transport</keyword>
<dbReference type="Pfam" id="PF04143">
    <property type="entry name" value="Sulf_transp"/>
    <property type="match status" value="1"/>
</dbReference>
<gene>
    <name evidence="9" type="ORF">LCGC14_0532990</name>
</gene>
<feature type="transmembrane region" description="Helical" evidence="8">
    <location>
        <begin position="15"/>
        <end position="33"/>
    </location>
</feature>
<sequence length="367" mass="37940">MDLASLMDRFGETNVLVAGGVIIGFMFGAFAQRSRFCLRSAVIEFRRREPGAKLVVWLLGFSAALVGVQAAILAGWLDVSQSRMLAVTGSMSGAAIGGLLFGVGMIAARGCATRLLVLSATGNLRALLSGLVFAVSAQAAYRGVLAPMRSELSGWWLIDGGPDRDILAWLGVGNEVGLGIGLVWLAAGIVVALHKRVRSQIWIGALGVGLAIPAGWLFTYTASQTAFGIVPTESLTFSGPSADLLMLTLNWPDHAVDFAIGIMPGVFLGSFTAALLAGELKIENFDGGHTMPRYIFGAVLMGFGAMLAGGCAVGAGVTGGSILAVTAWTALIGMWIGAMLTDWVFVRLGEETGSVSSPTLSGAAPAS</sequence>
<dbReference type="PANTHER" id="PTHR30574">
    <property type="entry name" value="INNER MEMBRANE PROTEIN YEDE"/>
    <property type="match status" value="1"/>
</dbReference>
<dbReference type="AlphaFoldDB" id="A0A0F9SDG3"/>
<feature type="transmembrane region" description="Helical" evidence="8">
    <location>
        <begin position="124"/>
        <end position="146"/>
    </location>
</feature>
<organism evidence="9">
    <name type="scientific">marine sediment metagenome</name>
    <dbReference type="NCBI Taxonomy" id="412755"/>
    <lineage>
        <taxon>unclassified sequences</taxon>
        <taxon>metagenomes</taxon>
        <taxon>ecological metagenomes</taxon>
    </lineage>
</organism>
<feature type="transmembrane region" description="Helical" evidence="8">
    <location>
        <begin position="322"/>
        <end position="346"/>
    </location>
</feature>
<protein>
    <submittedName>
        <fullName evidence="9">Uncharacterized protein</fullName>
    </submittedName>
</protein>
<feature type="transmembrane region" description="Helical" evidence="8">
    <location>
        <begin position="89"/>
        <end position="112"/>
    </location>
</feature>
<comment type="subcellular location">
    <subcellularLocation>
        <location evidence="1">Cell inner membrane</location>
        <topology evidence="1">Multi-pass membrane protein</topology>
    </subcellularLocation>
</comment>
<accession>A0A0F9SDG3</accession>
<dbReference type="PANTHER" id="PTHR30574:SF1">
    <property type="entry name" value="SULPHUR TRANSPORT DOMAIN-CONTAINING PROTEIN"/>
    <property type="match status" value="1"/>
</dbReference>
<evidence type="ECO:0000256" key="3">
    <source>
        <dbReference type="ARBA" id="ARBA00022475"/>
    </source>
</evidence>
<evidence type="ECO:0000256" key="5">
    <source>
        <dbReference type="ARBA" id="ARBA00022692"/>
    </source>
</evidence>
<keyword evidence="6 8" id="KW-1133">Transmembrane helix</keyword>
<feature type="transmembrane region" description="Helical" evidence="8">
    <location>
        <begin position="258"/>
        <end position="282"/>
    </location>
</feature>
<comment type="caution">
    <text evidence="9">The sequence shown here is derived from an EMBL/GenBank/DDBJ whole genome shotgun (WGS) entry which is preliminary data.</text>
</comment>
<proteinExistence type="predicted"/>
<keyword evidence="5 8" id="KW-0812">Transmembrane</keyword>
<reference evidence="9" key="1">
    <citation type="journal article" date="2015" name="Nature">
        <title>Complex archaea that bridge the gap between prokaryotes and eukaryotes.</title>
        <authorList>
            <person name="Spang A."/>
            <person name="Saw J.H."/>
            <person name="Jorgensen S.L."/>
            <person name="Zaremba-Niedzwiedzka K."/>
            <person name="Martijn J."/>
            <person name="Lind A.E."/>
            <person name="van Eijk R."/>
            <person name="Schleper C."/>
            <person name="Guy L."/>
            <person name="Ettema T.J."/>
        </authorList>
    </citation>
    <scope>NUCLEOTIDE SEQUENCE</scope>
</reference>
<evidence type="ECO:0000256" key="1">
    <source>
        <dbReference type="ARBA" id="ARBA00004429"/>
    </source>
</evidence>
<feature type="transmembrane region" description="Helical" evidence="8">
    <location>
        <begin position="166"/>
        <end position="193"/>
    </location>
</feature>
<keyword evidence="7 8" id="KW-0472">Membrane</keyword>
<keyword evidence="3" id="KW-1003">Cell membrane</keyword>
<name>A0A0F9SDG3_9ZZZZ</name>
<dbReference type="GO" id="GO:0005886">
    <property type="term" value="C:plasma membrane"/>
    <property type="evidence" value="ECO:0007669"/>
    <property type="project" value="UniProtKB-SubCell"/>
</dbReference>
<evidence type="ECO:0000256" key="2">
    <source>
        <dbReference type="ARBA" id="ARBA00022448"/>
    </source>
</evidence>
<dbReference type="EMBL" id="LAZR01000699">
    <property type="protein sequence ID" value="KKN60327.1"/>
    <property type="molecule type" value="Genomic_DNA"/>
</dbReference>
<evidence type="ECO:0000256" key="6">
    <source>
        <dbReference type="ARBA" id="ARBA00022989"/>
    </source>
</evidence>
<evidence type="ECO:0000313" key="9">
    <source>
        <dbReference type="EMBL" id="KKN60327.1"/>
    </source>
</evidence>